<proteinExistence type="inferred from homology"/>
<dbReference type="PANTHER" id="PTHR12670:SF1">
    <property type="entry name" value="NEUTRAL CERAMIDASE"/>
    <property type="match status" value="1"/>
</dbReference>
<dbReference type="GO" id="GO:0042759">
    <property type="term" value="P:long-chain fatty acid biosynthetic process"/>
    <property type="evidence" value="ECO:0007669"/>
    <property type="project" value="TreeGrafter"/>
</dbReference>
<reference evidence="11" key="1">
    <citation type="submission" date="2013-07" db="EMBL/GenBank/DDBJ databases">
        <title>Midgut Transcriptome Profiling of Anoplphora glabripennis, a Lignocellulose Degrading, Wood-Boring Cerambycid.</title>
        <authorList>
            <person name="Scully E.D."/>
            <person name="Hoover K."/>
            <person name="Carlson J.E."/>
            <person name="Tien M."/>
            <person name="Geib S.M."/>
        </authorList>
    </citation>
    <scope>NUCLEOTIDE SEQUENCE</scope>
</reference>
<feature type="signal peptide" evidence="8">
    <location>
        <begin position="1"/>
        <end position="23"/>
    </location>
</feature>
<keyword evidence="6" id="KW-0862">Zinc</keyword>
<feature type="domain" description="Neutral/alkaline non-lysosomal ceramidase C-terminal" evidence="10">
    <location>
        <begin position="537"/>
        <end position="696"/>
    </location>
</feature>
<protein>
    <recommendedName>
        <fullName evidence="3 7">Neutral ceramidase</fullName>
        <ecNumber evidence="2 7">3.5.1.23</ecNumber>
    </recommendedName>
</protein>
<evidence type="ECO:0000259" key="9">
    <source>
        <dbReference type="Pfam" id="PF04734"/>
    </source>
</evidence>
<dbReference type="Pfam" id="PF17048">
    <property type="entry name" value="Ceramidse_alk_C"/>
    <property type="match status" value="1"/>
</dbReference>
<dbReference type="InterPro" id="IPR038445">
    <property type="entry name" value="NCDase_C_sf"/>
</dbReference>
<name>V5GV97_ANOGL</name>
<gene>
    <name evidence="11" type="primary">NCASE</name>
</gene>
<feature type="binding site" evidence="6">
    <location>
        <position position="225"/>
    </location>
    <ligand>
        <name>Zn(2+)</name>
        <dbReference type="ChEBI" id="CHEBI:29105"/>
    </ligand>
</feature>
<organism evidence="11">
    <name type="scientific">Anoplophora glabripennis</name>
    <name type="common">Asian longhorn beetle</name>
    <name type="synonym">Anoplophora nobilis</name>
    <dbReference type="NCBI Taxonomy" id="217634"/>
    <lineage>
        <taxon>Eukaryota</taxon>
        <taxon>Metazoa</taxon>
        <taxon>Ecdysozoa</taxon>
        <taxon>Arthropoda</taxon>
        <taxon>Hexapoda</taxon>
        <taxon>Insecta</taxon>
        <taxon>Pterygota</taxon>
        <taxon>Neoptera</taxon>
        <taxon>Endopterygota</taxon>
        <taxon>Coleoptera</taxon>
        <taxon>Polyphaga</taxon>
        <taxon>Cucujiformia</taxon>
        <taxon>Chrysomeloidea</taxon>
        <taxon>Cerambycidae</taxon>
        <taxon>Lamiinae</taxon>
        <taxon>Lamiini</taxon>
        <taxon>Anoplophora</taxon>
    </lineage>
</organism>
<accession>V5GV97</accession>
<keyword evidence="8" id="KW-0732">Signal</keyword>
<feature type="binding site" evidence="6">
    <location>
        <position position="465"/>
    </location>
    <ligand>
        <name>Zn(2+)</name>
        <dbReference type="ChEBI" id="CHEBI:29105"/>
    </ligand>
</feature>
<evidence type="ECO:0000256" key="6">
    <source>
        <dbReference type="PIRSR" id="PIRSR606823-2"/>
    </source>
</evidence>
<dbReference type="AlphaFoldDB" id="V5GV97"/>
<feature type="domain" description="Neutral/alkaline non-lysosomal ceramidase N-terminal" evidence="9">
    <location>
        <begin position="25"/>
        <end position="533"/>
    </location>
</feature>
<comment type="cofactor">
    <cofactor evidence="6">
        <name>Zn(2+)</name>
        <dbReference type="ChEBI" id="CHEBI:29105"/>
    </cofactor>
    <text evidence="6">Binds 1 zinc ion per subunit.</text>
</comment>
<evidence type="ECO:0000256" key="8">
    <source>
        <dbReference type="SAM" id="SignalP"/>
    </source>
</evidence>
<keyword evidence="6" id="KW-0479">Metal-binding</keyword>
<keyword evidence="7" id="KW-0443">Lipid metabolism</keyword>
<dbReference type="PANTHER" id="PTHR12670">
    <property type="entry name" value="CERAMIDASE"/>
    <property type="match status" value="1"/>
</dbReference>
<evidence type="ECO:0000256" key="2">
    <source>
        <dbReference type="ARBA" id="ARBA00011891"/>
    </source>
</evidence>
<evidence type="ECO:0000256" key="7">
    <source>
        <dbReference type="RuleBase" id="RU366019"/>
    </source>
</evidence>
<dbReference type="InterPro" id="IPR006823">
    <property type="entry name" value="Ceramidase_alk"/>
</dbReference>
<dbReference type="GO" id="GO:0017040">
    <property type="term" value="F:N-acylsphingosine amidohydrolase activity"/>
    <property type="evidence" value="ECO:0007669"/>
    <property type="project" value="UniProtKB-UniRule"/>
</dbReference>
<evidence type="ECO:0000256" key="3">
    <source>
        <dbReference type="ARBA" id="ARBA00019235"/>
    </source>
</evidence>
<feature type="active site" description="Nucleophile" evidence="5">
    <location>
        <position position="276"/>
    </location>
</feature>
<keyword evidence="7" id="KW-0746">Sphingolipid metabolism</keyword>
<sequence length="698" mass="76547">MGTLKMLPFWALAFMLLLHASEAAYKVGVGRADCTGPTAEIVFMGYAKSGQKGCGLHLRQFSRAYIIDDGSKRAAFVSVDAAMMGLGVRKEVLKNLAELYDDTYNENNVIISGTHTHGAPGGFLMDVMLDISVLGFVQQTFDALVSGITKSIARAHENMVDARIFINSGELLEANINRSPQSYLKNPKEERANYDYNVDKDLVQMKFVRTEDDVPIGAINWFAVHPTSMNNSNCLVTSDNVGYASILLEKSVNPDALIGKGDFVGAFASTNLGDVSPNLKGPHCINTGEPCDTTSSTCDGEAKYCIAFGPGNDMFESTEIIATRLFNKARELFDGSDATEVSGPVKYIHQYVDMPTQTATITLANGTEQEVKGCLPGMGYSFAAGTTDGPGEFDFTQGSTSSNPFWNVVRDFIFPPTDEDQECHGAKPVLIMSGRIKLPYEWQPEVVSTQMFQIGNVFFTAVPGEFTTMSGRRLRNTVKNTIIENGGPENTRVVITGLSNIYTNYIATPEEYQLQRYEGASTIYGPHTLTIYLKLYNNLAASLVTDKAVQAGPPPAEFPDNLLTLVTPVLFDTAGFSGDFGDCTEEPPSTVKIGDTVTVKFIAGHPRNDLMTEKTFLTVEKQDGDDWTVVATDANWETRFTWNRLNVIEGTSEVEIRWDIKDDVESGTYRIRHFGNYKTALGNIHAYQGTTNTFKVEA</sequence>
<evidence type="ECO:0000313" key="11">
    <source>
        <dbReference type="EMBL" id="JAB64158.1"/>
    </source>
</evidence>
<comment type="catalytic activity">
    <reaction evidence="7">
        <text>an N-acylsphing-4-enine + H2O = sphing-4-enine + a fatty acid</text>
        <dbReference type="Rhea" id="RHEA:20856"/>
        <dbReference type="ChEBI" id="CHEBI:15377"/>
        <dbReference type="ChEBI" id="CHEBI:28868"/>
        <dbReference type="ChEBI" id="CHEBI:52639"/>
        <dbReference type="ChEBI" id="CHEBI:57756"/>
        <dbReference type="EC" id="3.5.1.23"/>
    </reaction>
</comment>
<feature type="binding site" evidence="6">
    <location>
        <position position="115"/>
    </location>
    <ligand>
        <name>Zn(2+)</name>
        <dbReference type="ChEBI" id="CHEBI:29105"/>
    </ligand>
</feature>
<dbReference type="EC" id="3.5.1.23" evidence="2 7"/>
<keyword evidence="4 7" id="KW-0378">Hydrolase</keyword>
<dbReference type="InterPro" id="IPR031331">
    <property type="entry name" value="NEUT/ALK_ceramidase_C"/>
</dbReference>
<dbReference type="GO" id="GO:0046514">
    <property type="term" value="P:ceramide catabolic process"/>
    <property type="evidence" value="ECO:0007669"/>
    <property type="project" value="InterPro"/>
</dbReference>
<dbReference type="Pfam" id="PF04734">
    <property type="entry name" value="Ceramidase_alk"/>
    <property type="match status" value="1"/>
</dbReference>
<dbReference type="GO" id="GO:0046872">
    <property type="term" value="F:metal ion binding"/>
    <property type="evidence" value="ECO:0007669"/>
    <property type="project" value="UniProtKB-KW"/>
</dbReference>
<dbReference type="GO" id="GO:0016020">
    <property type="term" value="C:membrane"/>
    <property type="evidence" value="ECO:0007669"/>
    <property type="project" value="GOC"/>
</dbReference>
<feature type="chain" id="PRO_5004737543" description="Neutral ceramidase" evidence="8">
    <location>
        <begin position="24"/>
        <end position="698"/>
    </location>
</feature>
<evidence type="ECO:0000256" key="4">
    <source>
        <dbReference type="ARBA" id="ARBA00022801"/>
    </source>
</evidence>
<dbReference type="InterPro" id="IPR031329">
    <property type="entry name" value="NEUT/ALK_ceramidase_N"/>
</dbReference>
<evidence type="ECO:0000256" key="1">
    <source>
        <dbReference type="ARBA" id="ARBA00009835"/>
    </source>
</evidence>
<dbReference type="EMBL" id="GALX01004308">
    <property type="protein sequence ID" value="JAB64158.1"/>
    <property type="molecule type" value="Transcribed_RNA"/>
</dbReference>
<dbReference type="GO" id="GO:0005576">
    <property type="term" value="C:extracellular region"/>
    <property type="evidence" value="ECO:0007669"/>
    <property type="project" value="TreeGrafter"/>
</dbReference>
<evidence type="ECO:0000259" key="10">
    <source>
        <dbReference type="Pfam" id="PF17048"/>
    </source>
</evidence>
<dbReference type="GO" id="GO:0046512">
    <property type="term" value="P:sphingosine biosynthetic process"/>
    <property type="evidence" value="ECO:0007669"/>
    <property type="project" value="TreeGrafter"/>
</dbReference>
<comment type="similarity">
    <text evidence="1 7">Belongs to the neutral ceramidase family.</text>
</comment>
<feature type="binding site" evidence="6">
    <location>
        <position position="505"/>
    </location>
    <ligand>
        <name>Zn(2+)</name>
        <dbReference type="ChEBI" id="CHEBI:29105"/>
    </ligand>
</feature>
<evidence type="ECO:0000256" key="5">
    <source>
        <dbReference type="PIRSR" id="PIRSR606823-1"/>
    </source>
</evidence>
<dbReference type="Gene3D" id="2.60.40.2300">
    <property type="entry name" value="Neutral/alkaline non-lysosomal ceramidase, C-terminal domain"/>
    <property type="match status" value="1"/>
</dbReference>